<evidence type="ECO:0000256" key="2">
    <source>
        <dbReference type="ARBA" id="ARBA00023239"/>
    </source>
</evidence>
<dbReference type="InterPro" id="IPR036409">
    <property type="entry name" value="Aldolase_II/adducin_N_sf"/>
</dbReference>
<accession>A0AAE0TTM2</accession>
<dbReference type="EMBL" id="JAUTXT010000036">
    <property type="protein sequence ID" value="KAK3672078.1"/>
    <property type="molecule type" value="Genomic_DNA"/>
</dbReference>
<dbReference type="SUPFAM" id="SSF53639">
    <property type="entry name" value="AraD/HMP-PK domain-like"/>
    <property type="match status" value="1"/>
</dbReference>
<dbReference type="SMART" id="SM01007">
    <property type="entry name" value="Aldolase_II"/>
    <property type="match status" value="1"/>
</dbReference>
<keyword evidence="5" id="KW-1185">Reference proteome</keyword>
<feature type="domain" description="Class II aldolase/adducin N-terminal" evidence="3">
    <location>
        <begin position="13"/>
        <end position="212"/>
    </location>
</feature>
<dbReference type="GO" id="GO:0046872">
    <property type="term" value="F:metal ion binding"/>
    <property type="evidence" value="ECO:0007669"/>
    <property type="project" value="UniProtKB-KW"/>
</dbReference>
<gene>
    <name evidence="4" type="ORF">LTR78_008048</name>
</gene>
<reference evidence="4" key="1">
    <citation type="submission" date="2023-07" db="EMBL/GenBank/DDBJ databases">
        <title>Black Yeasts Isolated from many extreme environments.</title>
        <authorList>
            <person name="Coleine C."/>
            <person name="Stajich J.E."/>
            <person name="Selbmann L."/>
        </authorList>
    </citation>
    <scope>NUCLEOTIDE SEQUENCE</scope>
    <source>
        <strain evidence="4">CCFEE 5485</strain>
    </source>
</reference>
<protein>
    <recommendedName>
        <fullName evidence="3">Class II aldolase/adducin N-terminal domain-containing protein</fullName>
    </recommendedName>
</protein>
<dbReference type="InterPro" id="IPR001303">
    <property type="entry name" value="Aldolase_II/adducin_N"/>
</dbReference>
<keyword evidence="1" id="KW-0479">Metal-binding</keyword>
<keyword evidence="2" id="KW-0456">Lyase</keyword>
<dbReference type="Pfam" id="PF00596">
    <property type="entry name" value="Aldolase_II"/>
    <property type="match status" value="1"/>
</dbReference>
<dbReference type="InterPro" id="IPR050197">
    <property type="entry name" value="Aldolase_class_II_sugar_metab"/>
</dbReference>
<sequence length="282" mass="30383">MSSTPSSLEDQMALLVTANHILHHHKVLDGFGHISLRHPTKKTTFFTTGVPAALIDSSTPYYEINILDGQRTDGGSIPSTYSEHYIHAAMLAKYPEVNSVVHSHAPAVLPFAISPEVPLKACLHTAAFLGPKVPIWDISDAYTTQETKARHLLVNDYSLGASLAEATNKTAGPLAFHKVVVQRGHGFTCVGDSIEEAVYNAIYTETSSISGSTLSLGAETAFSTIENALVQSSAHQLHGDGGGKVQGLSEAEIAACAPMDRHCIGKVWPLWVKEVEKAEFWR</sequence>
<dbReference type="PANTHER" id="PTHR22789:SF0">
    <property type="entry name" value="3-OXO-TETRONATE 4-PHOSPHATE DECARBOXYLASE-RELATED"/>
    <property type="match status" value="1"/>
</dbReference>
<dbReference type="GO" id="GO:0019323">
    <property type="term" value="P:pentose catabolic process"/>
    <property type="evidence" value="ECO:0007669"/>
    <property type="project" value="TreeGrafter"/>
</dbReference>
<dbReference type="Proteomes" id="UP001274830">
    <property type="component" value="Unassembled WGS sequence"/>
</dbReference>
<name>A0AAE0TTM2_9PEZI</name>
<organism evidence="4 5">
    <name type="scientific">Recurvomyces mirabilis</name>
    <dbReference type="NCBI Taxonomy" id="574656"/>
    <lineage>
        <taxon>Eukaryota</taxon>
        <taxon>Fungi</taxon>
        <taxon>Dikarya</taxon>
        <taxon>Ascomycota</taxon>
        <taxon>Pezizomycotina</taxon>
        <taxon>Dothideomycetes</taxon>
        <taxon>Dothideomycetidae</taxon>
        <taxon>Mycosphaerellales</taxon>
        <taxon>Teratosphaeriaceae</taxon>
        <taxon>Recurvomyces</taxon>
    </lineage>
</organism>
<proteinExistence type="predicted"/>
<evidence type="ECO:0000313" key="5">
    <source>
        <dbReference type="Proteomes" id="UP001274830"/>
    </source>
</evidence>
<evidence type="ECO:0000256" key="1">
    <source>
        <dbReference type="ARBA" id="ARBA00022723"/>
    </source>
</evidence>
<comment type="caution">
    <text evidence="4">The sequence shown here is derived from an EMBL/GenBank/DDBJ whole genome shotgun (WGS) entry which is preliminary data.</text>
</comment>
<evidence type="ECO:0000313" key="4">
    <source>
        <dbReference type="EMBL" id="KAK3672078.1"/>
    </source>
</evidence>
<dbReference type="AlphaFoldDB" id="A0AAE0TTM2"/>
<dbReference type="PANTHER" id="PTHR22789">
    <property type="entry name" value="FUCULOSE PHOSPHATE ALDOLASE"/>
    <property type="match status" value="1"/>
</dbReference>
<dbReference type="GO" id="GO:0016832">
    <property type="term" value="F:aldehyde-lyase activity"/>
    <property type="evidence" value="ECO:0007669"/>
    <property type="project" value="TreeGrafter"/>
</dbReference>
<evidence type="ECO:0000259" key="3">
    <source>
        <dbReference type="SMART" id="SM01007"/>
    </source>
</evidence>
<dbReference type="Gene3D" id="3.40.225.10">
    <property type="entry name" value="Class II aldolase/adducin N-terminal domain"/>
    <property type="match status" value="1"/>
</dbReference>
<dbReference type="GO" id="GO:0005829">
    <property type="term" value="C:cytosol"/>
    <property type="evidence" value="ECO:0007669"/>
    <property type="project" value="TreeGrafter"/>
</dbReference>